<name>A0A9E7ZMZ9_9HYPH</name>
<dbReference type="EMBL" id="CP102774">
    <property type="protein sequence ID" value="UZF88830.1"/>
    <property type="molecule type" value="Genomic_DNA"/>
</dbReference>
<evidence type="ECO:0000313" key="2">
    <source>
        <dbReference type="EMBL" id="UZF88830.1"/>
    </source>
</evidence>
<dbReference type="AlphaFoldDB" id="A0A9E7ZMZ9"/>
<reference evidence="2" key="1">
    <citation type="submission" date="2022-08" db="EMBL/GenBank/DDBJ databases">
        <title>Complete Genome Sequences of 2 Bosea sp. soil isolates.</title>
        <authorList>
            <person name="Alvarez Arevalo M."/>
            <person name="Sterndorff E.B."/>
            <person name="Faurdal D."/>
            <person name="Joergensen T.S."/>
            <person name="Weber T."/>
        </authorList>
    </citation>
    <scope>NUCLEOTIDE SEQUENCE</scope>
    <source>
        <strain evidence="2">NBC_00436</strain>
    </source>
</reference>
<evidence type="ECO:0000256" key="1">
    <source>
        <dbReference type="SAM" id="MobiDB-lite"/>
    </source>
</evidence>
<feature type="region of interest" description="Disordered" evidence="1">
    <location>
        <begin position="1"/>
        <end position="25"/>
    </location>
</feature>
<proteinExistence type="predicted"/>
<sequence>MLTESAQEKQPARAKSRKYSIRSDDHFSTAPGAPSALAWQLGKGVQGRVAFKCPCCGGWHPAPDIASTQGDIARVTTCPDRFRMSEIRYVNLRMVGDAPPHIVRLFSEAVPMGDLIVACDNLAADWHSPLPGRRADWFRREIFLPRWTDVDFAVRALRGVGFNAEATAIRRLVAPLARKNAYELSISNRWREVGPVARALILSSMQNAWECGGRL</sequence>
<gene>
    <name evidence="2" type="ORF">NWE54_08600</name>
</gene>
<accession>A0A9E7ZMZ9</accession>
<organism evidence="2">
    <name type="scientific">Bosea sp. NBC_00436</name>
    <dbReference type="NCBI Taxonomy" id="2969620"/>
    <lineage>
        <taxon>Bacteria</taxon>
        <taxon>Pseudomonadati</taxon>
        <taxon>Pseudomonadota</taxon>
        <taxon>Alphaproteobacteria</taxon>
        <taxon>Hyphomicrobiales</taxon>
        <taxon>Boseaceae</taxon>
        <taxon>Bosea</taxon>
    </lineage>
</organism>
<feature type="compositionally biased region" description="Basic and acidic residues" evidence="1">
    <location>
        <begin position="1"/>
        <end position="11"/>
    </location>
</feature>
<protein>
    <submittedName>
        <fullName evidence="2">Uncharacterized protein</fullName>
    </submittedName>
</protein>